<reference evidence="8 9" key="1">
    <citation type="submission" date="2018-06" db="EMBL/GenBank/DDBJ databases">
        <title>Extensive metabolic versatility and redundancy in microbially diverse, dynamic hydrothermal sediments.</title>
        <authorList>
            <person name="Dombrowski N."/>
            <person name="Teske A."/>
            <person name="Baker B.J."/>
        </authorList>
    </citation>
    <scope>NUCLEOTIDE SEQUENCE [LARGE SCALE GENOMIC DNA]</scope>
    <source>
        <strain evidence="8">B19_G9</strain>
    </source>
</reference>
<dbReference type="PROSITE" id="PS50972">
    <property type="entry name" value="PTERIN_BINDING"/>
    <property type="match status" value="1"/>
</dbReference>
<dbReference type="InterPro" id="IPR050554">
    <property type="entry name" value="Met_Synthase/Corrinoid"/>
</dbReference>
<accession>A0A662DH81</accession>
<protein>
    <submittedName>
        <fullName evidence="8">Pterin-binding protein</fullName>
    </submittedName>
</protein>
<dbReference type="InterPro" id="IPR000489">
    <property type="entry name" value="Pterin-binding_dom"/>
</dbReference>
<dbReference type="GO" id="GO:0032259">
    <property type="term" value="P:methylation"/>
    <property type="evidence" value="ECO:0007669"/>
    <property type="project" value="UniProtKB-KW"/>
</dbReference>
<gene>
    <name evidence="8" type="ORF">DRI96_02335</name>
</gene>
<evidence type="ECO:0000256" key="6">
    <source>
        <dbReference type="ARBA" id="ARBA00023285"/>
    </source>
</evidence>
<keyword evidence="3" id="KW-0846">Cobalamin</keyword>
<evidence type="ECO:0000313" key="9">
    <source>
        <dbReference type="Proteomes" id="UP000267654"/>
    </source>
</evidence>
<dbReference type="EMBL" id="QMQB01000065">
    <property type="protein sequence ID" value="RLE13877.1"/>
    <property type="molecule type" value="Genomic_DNA"/>
</dbReference>
<dbReference type="GO" id="GO:0008705">
    <property type="term" value="F:methionine synthase activity"/>
    <property type="evidence" value="ECO:0007669"/>
    <property type="project" value="TreeGrafter"/>
</dbReference>
<evidence type="ECO:0000256" key="2">
    <source>
        <dbReference type="ARBA" id="ARBA00022603"/>
    </source>
</evidence>
<dbReference type="PANTHER" id="PTHR45833:SF1">
    <property type="entry name" value="METHIONINE SYNTHASE"/>
    <property type="match status" value="1"/>
</dbReference>
<organism evidence="8 9">
    <name type="scientific">Aerophobetes bacterium</name>
    <dbReference type="NCBI Taxonomy" id="2030807"/>
    <lineage>
        <taxon>Bacteria</taxon>
        <taxon>Candidatus Aerophobota</taxon>
    </lineage>
</organism>
<evidence type="ECO:0000256" key="5">
    <source>
        <dbReference type="ARBA" id="ARBA00022723"/>
    </source>
</evidence>
<feature type="domain" description="Pterin-binding" evidence="7">
    <location>
        <begin position="20"/>
        <end position="270"/>
    </location>
</feature>
<proteinExistence type="inferred from homology"/>
<keyword evidence="6" id="KW-0170">Cobalt</keyword>
<evidence type="ECO:0000259" key="7">
    <source>
        <dbReference type="PROSITE" id="PS50972"/>
    </source>
</evidence>
<keyword evidence="4" id="KW-0808">Transferase</keyword>
<dbReference type="GO" id="GO:0046872">
    <property type="term" value="F:metal ion binding"/>
    <property type="evidence" value="ECO:0007669"/>
    <property type="project" value="UniProtKB-KW"/>
</dbReference>
<dbReference type="AlphaFoldDB" id="A0A662DH81"/>
<dbReference type="Proteomes" id="UP000267654">
    <property type="component" value="Unassembled WGS sequence"/>
</dbReference>
<dbReference type="GO" id="GO:0031419">
    <property type="term" value="F:cobalamin binding"/>
    <property type="evidence" value="ECO:0007669"/>
    <property type="project" value="UniProtKB-KW"/>
</dbReference>
<keyword evidence="5" id="KW-0479">Metal-binding</keyword>
<comment type="similarity">
    <text evidence="1">Belongs to the vitamin-B12 dependent methionine synthase family.</text>
</comment>
<dbReference type="GO" id="GO:0005829">
    <property type="term" value="C:cytosol"/>
    <property type="evidence" value="ECO:0007669"/>
    <property type="project" value="TreeGrafter"/>
</dbReference>
<dbReference type="SUPFAM" id="SSF51717">
    <property type="entry name" value="Dihydropteroate synthetase-like"/>
    <property type="match status" value="1"/>
</dbReference>
<name>A0A662DH81_UNCAE</name>
<evidence type="ECO:0000313" key="8">
    <source>
        <dbReference type="EMBL" id="RLE13877.1"/>
    </source>
</evidence>
<dbReference type="GO" id="GO:0046653">
    <property type="term" value="P:tetrahydrofolate metabolic process"/>
    <property type="evidence" value="ECO:0007669"/>
    <property type="project" value="TreeGrafter"/>
</dbReference>
<dbReference type="InterPro" id="IPR011005">
    <property type="entry name" value="Dihydropteroate_synth-like_sf"/>
</dbReference>
<evidence type="ECO:0000256" key="4">
    <source>
        <dbReference type="ARBA" id="ARBA00022679"/>
    </source>
</evidence>
<dbReference type="NCBIfam" id="NF005719">
    <property type="entry name" value="PRK07535.1"/>
    <property type="match status" value="1"/>
</dbReference>
<dbReference type="Pfam" id="PF00809">
    <property type="entry name" value="Pterin_bind"/>
    <property type="match status" value="1"/>
</dbReference>
<evidence type="ECO:0000256" key="3">
    <source>
        <dbReference type="ARBA" id="ARBA00022628"/>
    </source>
</evidence>
<keyword evidence="2" id="KW-0489">Methyltransferase</keyword>
<sequence length="284" mass="30750">METKLTSAKKQVIIRTEGPTVLIGERINPTGKKKLTEALKSGNLEIVRKEAIAQVQAGADILDVNVGALGVDEEVLLPEVVKVVMNTVDVPLCLDSANPVALEKSLKVYQGKPLVNSVTGQENSLKRVLPLIKKYGAAVIGLTMDDDGIPDDVDKRVAIAHKIVERAEKVGIPREDVIIDCLTLAVGANDKAGVVVIESIRRVREELGVNLTLGASNISFGLPDRDIINNAFITVAICTGVTCPIVDVAKVRPAVLATDLILGRDRYAMRYIKAYQQRQKQMEK</sequence>
<dbReference type="GO" id="GO:0050667">
    <property type="term" value="P:homocysteine metabolic process"/>
    <property type="evidence" value="ECO:0007669"/>
    <property type="project" value="TreeGrafter"/>
</dbReference>
<dbReference type="Gene3D" id="3.20.20.20">
    <property type="entry name" value="Dihydropteroate synthase-like"/>
    <property type="match status" value="1"/>
</dbReference>
<dbReference type="PANTHER" id="PTHR45833">
    <property type="entry name" value="METHIONINE SYNTHASE"/>
    <property type="match status" value="1"/>
</dbReference>
<comment type="caution">
    <text evidence="8">The sequence shown here is derived from an EMBL/GenBank/DDBJ whole genome shotgun (WGS) entry which is preliminary data.</text>
</comment>
<evidence type="ECO:0000256" key="1">
    <source>
        <dbReference type="ARBA" id="ARBA00010398"/>
    </source>
</evidence>